<reference evidence="1" key="2">
    <citation type="submission" date="2022-01" db="EMBL/GenBank/DDBJ databases">
        <authorList>
            <person name="Yamashiro T."/>
            <person name="Shiraishi A."/>
            <person name="Satake H."/>
            <person name="Nakayama K."/>
        </authorList>
    </citation>
    <scope>NUCLEOTIDE SEQUENCE</scope>
</reference>
<keyword evidence="2" id="KW-1185">Reference proteome</keyword>
<dbReference type="Proteomes" id="UP001151760">
    <property type="component" value="Unassembled WGS sequence"/>
</dbReference>
<name>A0ABQ5IJ42_9ASTR</name>
<protein>
    <submittedName>
        <fullName evidence="1">Uncharacterized protein</fullName>
    </submittedName>
</protein>
<sequence>MLQHPKLNARQDIFPASTAIFQELFTGCAGIKVNKVLHEIIPHIAKKATNNVIEGNLKRIVVDTNIQERDALQAEVPALFSKEFADHAPQIIE</sequence>
<accession>A0ABQ5IJ42</accession>
<gene>
    <name evidence="1" type="ORF">Tco_1110542</name>
</gene>
<organism evidence="1 2">
    <name type="scientific">Tanacetum coccineum</name>
    <dbReference type="NCBI Taxonomy" id="301880"/>
    <lineage>
        <taxon>Eukaryota</taxon>
        <taxon>Viridiplantae</taxon>
        <taxon>Streptophyta</taxon>
        <taxon>Embryophyta</taxon>
        <taxon>Tracheophyta</taxon>
        <taxon>Spermatophyta</taxon>
        <taxon>Magnoliopsida</taxon>
        <taxon>eudicotyledons</taxon>
        <taxon>Gunneridae</taxon>
        <taxon>Pentapetalae</taxon>
        <taxon>asterids</taxon>
        <taxon>campanulids</taxon>
        <taxon>Asterales</taxon>
        <taxon>Asteraceae</taxon>
        <taxon>Asteroideae</taxon>
        <taxon>Anthemideae</taxon>
        <taxon>Anthemidinae</taxon>
        <taxon>Tanacetum</taxon>
    </lineage>
</organism>
<dbReference type="EMBL" id="BQNB010020841">
    <property type="protein sequence ID" value="GJU00204.1"/>
    <property type="molecule type" value="Genomic_DNA"/>
</dbReference>
<reference evidence="1" key="1">
    <citation type="journal article" date="2022" name="Int. J. Mol. Sci.">
        <title>Draft Genome of Tanacetum Coccineum: Genomic Comparison of Closely Related Tanacetum-Family Plants.</title>
        <authorList>
            <person name="Yamashiro T."/>
            <person name="Shiraishi A."/>
            <person name="Nakayama K."/>
            <person name="Satake H."/>
        </authorList>
    </citation>
    <scope>NUCLEOTIDE SEQUENCE</scope>
</reference>
<proteinExistence type="predicted"/>
<evidence type="ECO:0000313" key="1">
    <source>
        <dbReference type="EMBL" id="GJU00204.1"/>
    </source>
</evidence>
<comment type="caution">
    <text evidence="1">The sequence shown here is derived from an EMBL/GenBank/DDBJ whole genome shotgun (WGS) entry which is preliminary data.</text>
</comment>
<evidence type="ECO:0000313" key="2">
    <source>
        <dbReference type="Proteomes" id="UP001151760"/>
    </source>
</evidence>